<dbReference type="InterPro" id="IPR009057">
    <property type="entry name" value="Homeodomain-like_sf"/>
</dbReference>
<keyword evidence="3" id="KW-0804">Transcription</keyword>
<keyword evidence="1" id="KW-0805">Transcription regulation</keyword>
<evidence type="ECO:0000256" key="1">
    <source>
        <dbReference type="ARBA" id="ARBA00023015"/>
    </source>
</evidence>
<protein>
    <submittedName>
        <fullName evidence="5">Helix-turn-helix domain-containing protein</fullName>
    </submittedName>
</protein>
<dbReference type="OrthoDB" id="506156at2"/>
<accession>A0A4R4EL88</accession>
<sequence length="45" mass="5306">MHRFQKSIHEIAIAVGFDYQNYFAKIIKKLVGVTPLQYRNKRGLL</sequence>
<dbReference type="InterPro" id="IPR018060">
    <property type="entry name" value="HTH_AraC"/>
</dbReference>
<gene>
    <name evidence="5" type="ORF">E0485_00275</name>
</gene>
<dbReference type="Pfam" id="PF12833">
    <property type="entry name" value="HTH_18"/>
    <property type="match status" value="1"/>
</dbReference>
<keyword evidence="6" id="KW-1185">Reference proteome</keyword>
<dbReference type="GO" id="GO:0003700">
    <property type="term" value="F:DNA-binding transcription factor activity"/>
    <property type="evidence" value="ECO:0007669"/>
    <property type="project" value="InterPro"/>
</dbReference>
<evidence type="ECO:0000259" key="4">
    <source>
        <dbReference type="PROSITE" id="PS01124"/>
    </source>
</evidence>
<dbReference type="Proteomes" id="UP000295418">
    <property type="component" value="Unassembled WGS sequence"/>
</dbReference>
<evidence type="ECO:0000256" key="2">
    <source>
        <dbReference type="ARBA" id="ARBA00023125"/>
    </source>
</evidence>
<name>A0A4R4EL88_9BACL</name>
<evidence type="ECO:0000313" key="6">
    <source>
        <dbReference type="Proteomes" id="UP000295418"/>
    </source>
</evidence>
<dbReference type="EMBL" id="SKFG01000001">
    <property type="protein sequence ID" value="TCZ80769.1"/>
    <property type="molecule type" value="Genomic_DNA"/>
</dbReference>
<evidence type="ECO:0000313" key="5">
    <source>
        <dbReference type="EMBL" id="TCZ80769.1"/>
    </source>
</evidence>
<dbReference type="AlphaFoldDB" id="A0A4R4EL88"/>
<dbReference type="PRINTS" id="PR00032">
    <property type="entry name" value="HTHARAC"/>
</dbReference>
<dbReference type="Gene3D" id="1.10.10.60">
    <property type="entry name" value="Homeodomain-like"/>
    <property type="match status" value="1"/>
</dbReference>
<dbReference type="InterPro" id="IPR020449">
    <property type="entry name" value="Tscrpt_reg_AraC-type_HTH"/>
</dbReference>
<dbReference type="PROSITE" id="PS01124">
    <property type="entry name" value="HTH_ARAC_FAMILY_2"/>
    <property type="match status" value="1"/>
</dbReference>
<evidence type="ECO:0000256" key="3">
    <source>
        <dbReference type="ARBA" id="ARBA00023163"/>
    </source>
</evidence>
<dbReference type="GO" id="GO:0043565">
    <property type="term" value="F:sequence-specific DNA binding"/>
    <property type="evidence" value="ECO:0007669"/>
    <property type="project" value="InterPro"/>
</dbReference>
<feature type="domain" description="HTH araC/xylS-type" evidence="4">
    <location>
        <begin position="1"/>
        <end position="41"/>
    </location>
</feature>
<dbReference type="RefSeq" id="WP_132415388.1">
    <property type="nucleotide sequence ID" value="NZ_SKFG01000001.1"/>
</dbReference>
<keyword evidence="2" id="KW-0238">DNA-binding</keyword>
<dbReference type="SUPFAM" id="SSF46689">
    <property type="entry name" value="Homeodomain-like"/>
    <property type="match status" value="1"/>
</dbReference>
<organism evidence="5 6">
    <name type="scientific">Paenibacillus albiflavus</name>
    <dbReference type="NCBI Taxonomy" id="2545760"/>
    <lineage>
        <taxon>Bacteria</taxon>
        <taxon>Bacillati</taxon>
        <taxon>Bacillota</taxon>
        <taxon>Bacilli</taxon>
        <taxon>Bacillales</taxon>
        <taxon>Paenibacillaceae</taxon>
        <taxon>Paenibacillus</taxon>
    </lineage>
</organism>
<reference evidence="5 6" key="1">
    <citation type="submission" date="2019-03" db="EMBL/GenBank/DDBJ databases">
        <authorList>
            <person name="Kim M.K.M."/>
        </authorList>
    </citation>
    <scope>NUCLEOTIDE SEQUENCE [LARGE SCALE GENOMIC DNA]</scope>
    <source>
        <strain evidence="5 6">18JY21-1</strain>
    </source>
</reference>
<proteinExistence type="predicted"/>
<comment type="caution">
    <text evidence="5">The sequence shown here is derived from an EMBL/GenBank/DDBJ whole genome shotgun (WGS) entry which is preliminary data.</text>
</comment>